<gene>
    <name evidence="2" type="ORF">KSP39_PZI019338</name>
</gene>
<proteinExistence type="predicted"/>
<evidence type="ECO:0000313" key="3">
    <source>
        <dbReference type="Proteomes" id="UP001418222"/>
    </source>
</evidence>
<name>A0AAP0B1T4_9ASPA</name>
<dbReference type="AlphaFoldDB" id="A0AAP0B1T4"/>
<feature type="region of interest" description="Disordered" evidence="1">
    <location>
        <begin position="54"/>
        <end position="88"/>
    </location>
</feature>
<accession>A0AAP0B1T4</accession>
<evidence type="ECO:0000313" key="2">
    <source>
        <dbReference type="EMBL" id="KAK8923810.1"/>
    </source>
</evidence>
<sequence length="128" mass="14911">MEVWSNEMRRWKIPEFGSWGYYEGCEDLFNVPVAMPVKCRRPYAGHYRQKVAPKMSGAGTETNYSKEQKQRKQRKVCNAADCPPRRPRAPMAVDEDLYKIPPELLYQKPKTKRMLKNLISGCMGLNCH</sequence>
<reference evidence="2 3" key="1">
    <citation type="journal article" date="2022" name="Nat. Plants">
        <title>Genomes of leafy and leafless Platanthera orchids illuminate the evolution of mycoheterotrophy.</title>
        <authorList>
            <person name="Li M.H."/>
            <person name="Liu K.W."/>
            <person name="Li Z."/>
            <person name="Lu H.C."/>
            <person name="Ye Q.L."/>
            <person name="Zhang D."/>
            <person name="Wang J.Y."/>
            <person name="Li Y.F."/>
            <person name="Zhong Z.M."/>
            <person name="Liu X."/>
            <person name="Yu X."/>
            <person name="Liu D.K."/>
            <person name="Tu X.D."/>
            <person name="Liu B."/>
            <person name="Hao Y."/>
            <person name="Liao X.Y."/>
            <person name="Jiang Y.T."/>
            <person name="Sun W.H."/>
            <person name="Chen J."/>
            <person name="Chen Y.Q."/>
            <person name="Ai Y."/>
            <person name="Zhai J.W."/>
            <person name="Wu S.S."/>
            <person name="Zhou Z."/>
            <person name="Hsiao Y.Y."/>
            <person name="Wu W.L."/>
            <person name="Chen Y.Y."/>
            <person name="Lin Y.F."/>
            <person name="Hsu J.L."/>
            <person name="Li C.Y."/>
            <person name="Wang Z.W."/>
            <person name="Zhao X."/>
            <person name="Zhong W.Y."/>
            <person name="Ma X.K."/>
            <person name="Ma L."/>
            <person name="Huang J."/>
            <person name="Chen G.Z."/>
            <person name="Huang M.Z."/>
            <person name="Huang L."/>
            <person name="Peng D.H."/>
            <person name="Luo Y.B."/>
            <person name="Zou S.Q."/>
            <person name="Chen S.P."/>
            <person name="Lan S."/>
            <person name="Tsai W.C."/>
            <person name="Van de Peer Y."/>
            <person name="Liu Z.J."/>
        </authorList>
    </citation>
    <scope>NUCLEOTIDE SEQUENCE [LARGE SCALE GENOMIC DNA]</scope>
    <source>
        <strain evidence="2">Lor287</strain>
    </source>
</reference>
<comment type="caution">
    <text evidence="2">The sequence shown here is derived from an EMBL/GenBank/DDBJ whole genome shotgun (WGS) entry which is preliminary data.</text>
</comment>
<dbReference type="PANTHER" id="PTHR33699">
    <property type="entry name" value="EXPRESSED PROTEIN"/>
    <property type="match status" value="1"/>
</dbReference>
<organism evidence="2 3">
    <name type="scientific">Platanthera zijinensis</name>
    <dbReference type="NCBI Taxonomy" id="2320716"/>
    <lineage>
        <taxon>Eukaryota</taxon>
        <taxon>Viridiplantae</taxon>
        <taxon>Streptophyta</taxon>
        <taxon>Embryophyta</taxon>
        <taxon>Tracheophyta</taxon>
        <taxon>Spermatophyta</taxon>
        <taxon>Magnoliopsida</taxon>
        <taxon>Liliopsida</taxon>
        <taxon>Asparagales</taxon>
        <taxon>Orchidaceae</taxon>
        <taxon>Orchidoideae</taxon>
        <taxon>Orchideae</taxon>
        <taxon>Orchidinae</taxon>
        <taxon>Platanthera</taxon>
    </lineage>
</organism>
<dbReference type="Proteomes" id="UP001418222">
    <property type="component" value="Unassembled WGS sequence"/>
</dbReference>
<keyword evidence="3" id="KW-1185">Reference proteome</keyword>
<dbReference type="PANTHER" id="PTHR33699:SF3">
    <property type="entry name" value="OS06G0347300 PROTEIN"/>
    <property type="match status" value="1"/>
</dbReference>
<dbReference type="EMBL" id="JBBWWQ010000017">
    <property type="protein sequence ID" value="KAK8923810.1"/>
    <property type="molecule type" value="Genomic_DNA"/>
</dbReference>
<protein>
    <submittedName>
        <fullName evidence="2">Uncharacterized protein</fullName>
    </submittedName>
</protein>
<evidence type="ECO:0000256" key="1">
    <source>
        <dbReference type="SAM" id="MobiDB-lite"/>
    </source>
</evidence>